<sequence>MLAAKGGNTDVVKYLIENGANVKLRDKNGDTAMMIAMDNDQDDIALILRRAGAKAEVKPKKDTASVAEDEDEDDIGDTPDVDDLVDEDEAPDDVDLDE</sequence>
<dbReference type="SMART" id="SM00248">
    <property type="entry name" value="ANK"/>
    <property type="match status" value="2"/>
</dbReference>
<name>A0ABW5JHW2_9BACT</name>
<feature type="region of interest" description="Disordered" evidence="4">
    <location>
        <begin position="55"/>
        <end position="98"/>
    </location>
</feature>
<evidence type="ECO:0000313" key="6">
    <source>
        <dbReference type="Proteomes" id="UP001597460"/>
    </source>
</evidence>
<dbReference type="InterPro" id="IPR002110">
    <property type="entry name" value="Ankyrin_rpt"/>
</dbReference>
<accession>A0ABW5JHW2</accession>
<keyword evidence="2 3" id="KW-0040">ANK repeat</keyword>
<evidence type="ECO:0000256" key="4">
    <source>
        <dbReference type="SAM" id="MobiDB-lite"/>
    </source>
</evidence>
<feature type="repeat" description="ANK" evidence="3">
    <location>
        <begin position="1"/>
        <end position="27"/>
    </location>
</feature>
<feature type="compositionally biased region" description="Acidic residues" evidence="4">
    <location>
        <begin position="67"/>
        <end position="98"/>
    </location>
</feature>
<dbReference type="SUPFAM" id="SSF48403">
    <property type="entry name" value="Ankyrin repeat"/>
    <property type="match status" value="1"/>
</dbReference>
<gene>
    <name evidence="5" type="ORF">ACFSVN_04275</name>
</gene>
<protein>
    <submittedName>
        <fullName evidence="5">Ankyrin repeat domain-containing protein</fullName>
    </submittedName>
</protein>
<evidence type="ECO:0000256" key="1">
    <source>
        <dbReference type="ARBA" id="ARBA00022737"/>
    </source>
</evidence>
<organism evidence="5 6">
    <name type="scientific">Gracilimonas halophila</name>
    <dbReference type="NCBI Taxonomy" id="1834464"/>
    <lineage>
        <taxon>Bacteria</taxon>
        <taxon>Pseudomonadati</taxon>
        <taxon>Balneolota</taxon>
        <taxon>Balneolia</taxon>
        <taxon>Balneolales</taxon>
        <taxon>Balneolaceae</taxon>
        <taxon>Gracilimonas</taxon>
    </lineage>
</organism>
<dbReference type="Pfam" id="PF12796">
    <property type="entry name" value="Ank_2"/>
    <property type="match status" value="1"/>
</dbReference>
<dbReference type="InterPro" id="IPR036770">
    <property type="entry name" value="Ankyrin_rpt-contain_sf"/>
</dbReference>
<evidence type="ECO:0000256" key="3">
    <source>
        <dbReference type="PROSITE-ProRule" id="PRU00023"/>
    </source>
</evidence>
<dbReference type="PROSITE" id="PS50297">
    <property type="entry name" value="ANK_REP_REGION"/>
    <property type="match status" value="1"/>
</dbReference>
<evidence type="ECO:0000313" key="5">
    <source>
        <dbReference type="EMBL" id="MFD2531656.1"/>
    </source>
</evidence>
<proteinExistence type="predicted"/>
<dbReference type="Gene3D" id="1.25.40.20">
    <property type="entry name" value="Ankyrin repeat-containing domain"/>
    <property type="match status" value="1"/>
</dbReference>
<comment type="caution">
    <text evidence="5">The sequence shown here is derived from an EMBL/GenBank/DDBJ whole genome shotgun (WGS) entry which is preliminary data.</text>
</comment>
<dbReference type="EMBL" id="JBHULI010000005">
    <property type="protein sequence ID" value="MFD2531656.1"/>
    <property type="molecule type" value="Genomic_DNA"/>
</dbReference>
<evidence type="ECO:0000256" key="2">
    <source>
        <dbReference type="ARBA" id="ARBA00023043"/>
    </source>
</evidence>
<dbReference type="PANTHER" id="PTHR24171">
    <property type="entry name" value="ANKYRIN REPEAT DOMAIN-CONTAINING PROTEIN 39-RELATED"/>
    <property type="match status" value="1"/>
</dbReference>
<dbReference type="Proteomes" id="UP001597460">
    <property type="component" value="Unassembled WGS sequence"/>
</dbReference>
<dbReference type="RefSeq" id="WP_390299115.1">
    <property type="nucleotide sequence ID" value="NZ_JBHULI010000005.1"/>
</dbReference>
<keyword evidence="1" id="KW-0677">Repeat</keyword>
<keyword evidence="6" id="KW-1185">Reference proteome</keyword>
<reference evidence="6" key="1">
    <citation type="journal article" date="2019" name="Int. J. Syst. Evol. Microbiol.">
        <title>The Global Catalogue of Microorganisms (GCM) 10K type strain sequencing project: providing services to taxonomists for standard genome sequencing and annotation.</title>
        <authorList>
            <consortium name="The Broad Institute Genomics Platform"/>
            <consortium name="The Broad Institute Genome Sequencing Center for Infectious Disease"/>
            <person name="Wu L."/>
            <person name="Ma J."/>
        </authorList>
    </citation>
    <scope>NUCLEOTIDE SEQUENCE [LARGE SCALE GENOMIC DNA]</scope>
    <source>
        <strain evidence="6">KCTC 52042</strain>
    </source>
</reference>
<dbReference type="PROSITE" id="PS50088">
    <property type="entry name" value="ANK_REPEAT"/>
    <property type="match status" value="1"/>
</dbReference>